<dbReference type="Pfam" id="PF09261">
    <property type="entry name" value="Alpha-mann_mid"/>
    <property type="match status" value="1"/>
</dbReference>
<dbReference type="InterPro" id="IPR028995">
    <property type="entry name" value="Glyco_hydro_57/38_cen_sf"/>
</dbReference>
<evidence type="ECO:0000313" key="4">
    <source>
        <dbReference type="Proteomes" id="UP001497512"/>
    </source>
</evidence>
<protein>
    <recommendedName>
        <fullName evidence="2">Glycoside hydrolase family 38 central domain-containing protein</fullName>
    </recommendedName>
</protein>
<dbReference type="InterPro" id="IPR015341">
    <property type="entry name" value="Glyco_hydro_38_cen"/>
</dbReference>
<dbReference type="Proteomes" id="UP001497512">
    <property type="component" value="Chromosome 9"/>
</dbReference>
<dbReference type="InterPro" id="IPR050843">
    <property type="entry name" value="Glycosyl_Hydrlase_38"/>
</dbReference>
<proteinExistence type="predicted"/>
<dbReference type="SUPFAM" id="SSF88688">
    <property type="entry name" value="Families 57/38 glycoside transferase middle domain"/>
    <property type="match status" value="1"/>
</dbReference>
<reference evidence="3" key="1">
    <citation type="submission" date="2024-02" db="EMBL/GenBank/DDBJ databases">
        <authorList>
            <consortium name="ELIXIR-Norway"/>
            <consortium name="Elixir Norway"/>
        </authorList>
    </citation>
    <scope>NUCLEOTIDE SEQUENCE</scope>
</reference>
<name>A0ABP0V535_9BRYO</name>
<accession>A0ABP0V535</accession>
<organism evidence="3 4">
    <name type="scientific">Sphagnum troendelagicum</name>
    <dbReference type="NCBI Taxonomy" id="128251"/>
    <lineage>
        <taxon>Eukaryota</taxon>
        <taxon>Viridiplantae</taxon>
        <taxon>Streptophyta</taxon>
        <taxon>Embryophyta</taxon>
        <taxon>Bryophyta</taxon>
        <taxon>Sphagnophytina</taxon>
        <taxon>Sphagnopsida</taxon>
        <taxon>Sphagnales</taxon>
        <taxon>Sphagnaceae</taxon>
        <taxon>Sphagnum</taxon>
    </lineage>
</organism>
<gene>
    <name evidence="3" type="ORF">CSSPTR1EN2_LOCUS23052</name>
</gene>
<sequence>MELSPPAADDLSTIMYTSSTSREPNEVLLTHISILCTIAGLAHYLKSLNEVEARHLEFLVGKNQTGPDTDSLKEAMAIVQHHDGVSGIEKQHSANDYVQRLVVGSAKAEKVFNSALVALIGYATLIAKQHVGGRRNGSFEQRRVLHQKDISSSIPKDVTASLKQVVVVYNPIGWNREEYIHFPLRKALVSLPSSGSHIQHKISGFEILH</sequence>
<dbReference type="PANTHER" id="PTHR11607:SF3">
    <property type="entry name" value="LYSOSOMAL ALPHA-MANNOSIDASE"/>
    <property type="match status" value="1"/>
</dbReference>
<keyword evidence="1" id="KW-0378">Hydrolase</keyword>
<evidence type="ECO:0000256" key="1">
    <source>
        <dbReference type="ARBA" id="ARBA00022801"/>
    </source>
</evidence>
<feature type="domain" description="Glycoside hydrolase family 38 central" evidence="2">
    <location>
        <begin position="43"/>
        <end position="118"/>
    </location>
</feature>
<keyword evidence="4" id="KW-1185">Reference proteome</keyword>
<evidence type="ECO:0000313" key="3">
    <source>
        <dbReference type="EMBL" id="CAK9236652.1"/>
    </source>
</evidence>
<dbReference type="Gene3D" id="1.20.1270.50">
    <property type="entry name" value="Glycoside hydrolase family 38, central domain"/>
    <property type="match status" value="1"/>
</dbReference>
<dbReference type="PANTHER" id="PTHR11607">
    <property type="entry name" value="ALPHA-MANNOSIDASE"/>
    <property type="match status" value="1"/>
</dbReference>
<dbReference type="InterPro" id="IPR037094">
    <property type="entry name" value="Glyco_hydro_38_cen_sf"/>
</dbReference>
<dbReference type="EMBL" id="OZ019901">
    <property type="protein sequence ID" value="CAK9236652.1"/>
    <property type="molecule type" value="Genomic_DNA"/>
</dbReference>
<evidence type="ECO:0000259" key="2">
    <source>
        <dbReference type="Pfam" id="PF09261"/>
    </source>
</evidence>